<reference evidence="1 2" key="1">
    <citation type="submission" date="2018-03" db="EMBL/GenBank/DDBJ databases">
        <title>Genome sequence of Moorella stamsii DSM 26217.</title>
        <authorList>
            <person name="Poehlein A."/>
            <person name="Daniel R."/>
        </authorList>
    </citation>
    <scope>NUCLEOTIDE SEQUENCE [LARGE SCALE GENOMIC DNA]</scope>
    <source>
        <strain evidence="2">DSM 26217</strain>
    </source>
</reference>
<gene>
    <name evidence="1" type="ORF">MOST_24060</name>
</gene>
<comment type="caution">
    <text evidence="1">The sequence shown here is derived from an EMBL/GenBank/DDBJ whole genome shotgun (WGS) entry which is preliminary data.</text>
</comment>
<dbReference type="RefSeq" id="WP_054935857.1">
    <property type="nucleotide sequence ID" value="NZ_PVXL01000055.1"/>
</dbReference>
<name>A0A9X7J0V1_9FIRM</name>
<keyword evidence="2" id="KW-1185">Reference proteome</keyword>
<dbReference type="Proteomes" id="UP000239430">
    <property type="component" value="Unassembled WGS sequence"/>
</dbReference>
<organism evidence="1 2">
    <name type="scientific">Neomoorella stamsii</name>
    <dbReference type="NCBI Taxonomy" id="1266720"/>
    <lineage>
        <taxon>Bacteria</taxon>
        <taxon>Bacillati</taxon>
        <taxon>Bacillota</taxon>
        <taxon>Clostridia</taxon>
        <taxon>Neomoorellales</taxon>
        <taxon>Neomoorellaceae</taxon>
        <taxon>Neomoorella</taxon>
    </lineage>
</organism>
<protein>
    <submittedName>
        <fullName evidence="1">Uncharacterized protein</fullName>
    </submittedName>
</protein>
<accession>A0A9X7J0V1</accession>
<proteinExistence type="predicted"/>
<sequence length="68" mass="7879">MMRRRRLLFFWVAKPVFSLDIDAAVRRQQLFHELEAGVEHIQLGLHAPGPGILVGRAFDYRDFLTGSR</sequence>
<evidence type="ECO:0000313" key="2">
    <source>
        <dbReference type="Proteomes" id="UP000239430"/>
    </source>
</evidence>
<dbReference type="AlphaFoldDB" id="A0A9X7J0V1"/>
<dbReference type="EMBL" id="PVXL01000055">
    <property type="protein sequence ID" value="PRR71357.1"/>
    <property type="molecule type" value="Genomic_DNA"/>
</dbReference>
<evidence type="ECO:0000313" key="1">
    <source>
        <dbReference type="EMBL" id="PRR71357.1"/>
    </source>
</evidence>